<name>A0ABQ6W4G9_9EURO</name>
<proteinExistence type="predicted"/>
<dbReference type="Proteomes" id="UP000325395">
    <property type="component" value="Unassembled WGS sequence"/>
</dbReference>
<reference evidence="1 2" key="1">
    <citation type="submission" date="2019-04" db="EMBL/GenBank/DDBJ databases">
        <authorList>
            <consortium name="DOE Joint Genome Institute"/>
            <person name="Mondo S."/>
            <person name="Kjaerbolling I."/>
            <person name="Vesth T."/>
            <person name="Frisvad J.C."/>
            <person name="Nybo J.L."/>
            <person name="Theobald S."/>
            <person name="Kildgaard S."/>
            <person name="Isbrandt T."/>
            <person name="Kuo A."/>
            <person name="Sato A."/>
            <person name="Lyhne E.K."/>
            <person name="Kogle M.E."/>
            <person name="Wiebenga A."/>
            <person name="Kun R.S."/>
            <person name="Lubbers R.J."/>
            <person name="Makela M.R."/>
            <person name="Barry K."/>
            <person name="Chovatia M."/>
            <person name="Clum A."/>
            <person name="Daum C."/>
            <person name="Haridas S."/>
            <person name="He G."/>
            <person name="LaButti K."/>
            <person name="Lipzen A."/>
            <person name="Riley R."/>
            <person name="Salamov A."/>
            <person name="Simmons B.A."/>
            <person name="Magnuson J.K."/>
            <person name="Henrissat B."/>
            <person name="Mortensen U.H."/>
            <person name="Larsen T.O."/>
            <person name="Devries R.P."/>
            <person name="Grigoriev I.V."/>
            <person name="Machida M."/>
            <person name="Baker S.E."/>
            <person name="Andersen M.R."/>
            <person name="Cantor M.N."/>
            <person name="Hua S.X."/>
        </authorList>
    </citation>
    <scope>NUCLEOTIDE SEQUENCE [LARGE SCALE GENOMIC DNA]</scope>
    <source>
        <strain evidence="1 2">CBS 117616</strain>
    </source>
</reference>
<evidence type="ECO:0000313" key="1">
    <source>
        <dbReference type="EMBL" id="KAE8410251.1"/>
    </source>
</evidence>
<protein>
    <submittedName>
        <fullName evidence="1">Uncharacterized protein</fullName>
    </submittedName>
</protein>
<accession>A0ABQ6W4G9</accession>
<organism evidence="1 2">
    <name type="scientific">Aspergillus pseudocaelatus</name>
    <dbReference type="NCBI Taxonomy" id="1825620"/>
    <lineage>
        <taxon>Eukaryota</taxon>
        <taxon>Fungi</taxon>
        <taxon>Dikarya</taxon>
        <taxon>Ascomycota</taxon>
        <taxon>Pezizomycotina</taxon>
        <taxon>Eurotiomycetes</taxon>
        <taxon>Eurotiomycetidae</taxon>
        <taxon>Eurotiales</taxon>
        <taxon>Aspergillaceae</taxon>
        <taxon>Aspergillus</taxon>
        <taxon>Aspergillus subgen. Circumdati</taxon>
    </lineage>
</organism>
<evidence type="ECO:0000313" key="2">
    <source>
        <dbReference type="Proteomes" id="UP000325395"/>
    </source>
</evidence>
<gene>
    <name evidence="1" type="ORF">BDV36DRAFT_302925</name>
</gene>
<keyword evidence="2" id="KW-1185">Reference proteome</keyword>
<dbReference type="PROSITE" id="PS51257">
    <property type="entry name" value="PROKAR_LIPOPROTEIN"/>
    <property type="match status" value="1"/>
</dbReference>
<dbReference type="EMBL" id="ML735978">
    <property type="protein sequence ID" value="KAE8410251.1"/>
    <property type="molecule type" value="Genomic_DNA"/>
</dbReference>
<sequence length="123" mass="13022">MSLRSHGCERCGMIFAMYSVGVGACAQTISRVCCAASRFGSGIALRFLGRIPLGSGRAACYPGVVPSVCDRDAVVPHPSLLKRISELGILAAQGIAVHLGVEEVQLCKCRIEDGFEDLLLSVR</sequence>